<reference evidence="1 2" key="1">
    <citation type="submission" date="2015-01" db="EMBL/GenBank/DDBJ databases">
        <title>Evolution of Trichinella species and genotypes.</title>
        <authorList>
            <person name="Korhonen P.K."/>
            <person name="Edoardo P."/>
            <person name="Giuseppe L.R."/>
            <person name="Gasser R.B."/>
        </authorList>
    </citation>
    <scope>NUCLEOTIDE SEQUENCE [LARGE SCALE GENOMIC DNA]</scope>
    <source>
        <strain evidence="1">ISS1029</strain>
    </source>
</reference>
<evidence type="ECO:0000313" key="1">
    <source>
        <dbReference type="EMBL" id="KRY93942.1"/>
    </source>
</evidence>
<gene>
    <name evidence="1" type="ORF">T11_18318</name>
</gene>
<proteinExistence type="predicted"/>
<protein>
    <submittedName>
        <fullName evidence="1">Uncharacterized protein</fullName>
    </submittedName>
</protein>
<dbReference type="AlphaFoldDB" id="A0A0V1G6L4"/>
<organism evidence="1 2">
    <name type="scientific">Trichinella zimbabwensis</name>
    <dbReference type="NCBI Taxonomy" id="268475"/>
    <lineage>
        <taxon>Eukaryota</taxon>
        <taxon>Metazoa</taxon>
        <taxon>Ecdysozoa</taxon>
        <taxon>Nematoda</taxon>
        <taxon>Enoplea</taxon>
        <taxon>Dorylaimia</taxon>
        <taxon>Trichinellida</taxon>
        <taxon>Trichinellidae</taxon>
        <taxon>Trichinella</taxon>
    </lineage>
</organism>
<keyword evidence="2" id="KW-1185">Reference proteome</keyword>
<dbReference type="OrthoDB" id="10535492at2759"/>
<dbReference type="EMBL" id="JYDP01005873">
    <property type="protein sequence ID" value="KRY93942.1"/>
    <property type="molecule type" value="Genomic_DNA"/>
</dbReference>
<comment type="caution">
    <text evidence="1">The sequence shown here is derived from an EMBL/GenBank/DDBJ whole genome shotgun (WGS) entry which is preliminary data.</text>
</comment>
<name>A0A0V1G6L4_9BILA</name>
<evidence type="ECO:0000313" key="2">
    <source>
        <dbReference type="Proteomes" id="UP000055024"/>
    </source>
</evidence>
<accession>A0A0V1G6L4</accession>
<sequence>MSHQEQSPQTVITFSHEATTHYVGATSLAVHCLRTAEDTGDSRLRSRKSK</sequence>
<dbReference type="Proteomes" id="UP000055024">
    <property type="component" value="Unassembled WGS sequence"/>
</dbReference>